<organism evidence="2 3">
    <name type="scientific">Parelaphostrongylus tenuis</name>
    <name type="common">Meningeal worm</name>
    <dbReference type="NCBI Taxonomy" id="148309"/>
    <lineage>
        <taxon>Eukaryota</taxon>
        <taxon>Metazoa</taxon>
        <taxon>Ecdysozoa</taxon>
        <taxon>Nematoda</taxon>
        <taxon>Chromadorea</taxon>
        <taxon>Rhabditida</taxon>
        <taxon>Rhabditina</taxon>
        <taxon>Rhabditomorpha</taxon>
        <taxon>Strongyloidea</taxon>
        <taxon>Metastrongylidae</taxon>
        <taxon>Parelaphostrongylus</taxon>
    </lineage>
</organism>
<dbReference type="AlphaFoldDB" id="A0AAD5QGZ7"/>
<feature type="region of interest" description="Disordered" evidence="1">
    <location>
        <begin position="27"/>
        <end position="99"/>
    </location>
</feature>
<comment type="caution">
    <text evidence="2">The sequence shown here is derived from an EMBL/GenBank/DDBJ whole genome shotgun (WGS) entry which is preliminary data.</text>
</comment>
<evidence type="ECO:0000313" key="3">
    <source>
        <dbReference type="Proteomes" id="UP001196413"/>
    </source>
</evidence>
<gene>
    <name evidence="2" type="ORF">KIN20_007662</name>
</gene>
<keyword evidence="3" id="KW-1185">Reference proteome</keyword>
<accession>A0AAD5QGZ7</accession>
<proteinExistence type="predicted"/>
<dbReference type="EMBL" id="JAHQIW010001138">
    <property type="protein sequence ID" value="KAJ1351583.1"/>
    <property type="molecule type" value="Genomic_DNA"/>
</dbReference>
<sequence>MAAGIDQQQQQVMSMLDSFSFNEPVNILRSGGGGGGNAPQPQQYMPGILGGHIPGMPGPFMAGPPFAHHAQQQPPLQIDDESDESVKDNTFATDAESSKALSLKTLPFDDDKEVLEAT</sequence>
<evidence type="ECO:0000256" key="1">
    <source>
        <dbReference type="SAM" id="MobiDB-lite"/>
    </source>
</evidence>
<feature type="compositionally biased region" description="Low complexity" evidence="1">
    <location>
        <begin position="54"/>
        <end position="77"/>
    </location>
</feature>
<protein>
    <submittedName>
        <fullName evidence="2">Uncharacterized protein</fullName>
    </submittedName>
</protein>
<name>A0AAD5QGZ7_PARTN</name>
<evidence type="ECO:0000313" key="2">
    <source>
        <dbReference type="EMBL" id="KAJ1351583.1"/>
    </source>
</evidence>
<dbReference type="Proteomes" id="UP001196413">
    <property type="component" value="Unassembled WGS sequence"/>
</dbReference>
<reference evidence="2" key="1">
    <citation type="submission" date="2021-06" db="EMBL/GenBank/DDBJ databases">
        <title>Parelaphostrongylus tenuis whole genome reference sequence.</title>
        <authorList>
            <person name="Garwood T.J."/>
            <person name="Larsen P.A."/>
            <person name="Fountain-Jones N.M."/>
            <person name="Garbe J.R."/>
            <person name="Macchietto M.G."/>
            <person name="Kania S.A."/>
            <person name="Gerhold R.W."/>
            <person name="Richards J.E."/>
            <person name="Wolf T.M."/>
        </authorList>
    </citation>
    <scope>NUCLEOTIDE SEQUENCE</scope>
    <source>
        <strain evidence="2">MNPRO001-30</strain>
        <tissue evidence="2">Meninges</tissue>
    </source>
</reference>